<organism evidence="1 2">
    <name type="scientific">Paracoccidioides brasiliensis</name>
    <dbReference type="NCBI Taxonomy" id="121759"/>
    <lineage>
        <taxon>Eukaryota</taxon>
        <taxon>Fungi</taxon>
        <taxon>Dikarya</taxon>
        <taxon>Ascomycota</taxon>
        <taxon>Pezizomycotina</taxon>
        <taxon>Eurotiomycetes</taxon>
        <taxon>Eurotiomycetidae</taxon>
        <taxon>Onygenales</taxon>
        <taxon>Ajellomycetaceae</taxon>
        <taxon>Paracoccidioides</taxon>
    </lineage>
</organism>
<dbReference type="VEuPathDB" id="FungiDB:PADG_03335"/>
<accession>A0A1D2JHT5</accession>
<reference evidence="1 2" key="1">
    <citation type="submission" date="2016-06" db="EMBL/GenBank/DDBJ databases">
        <authorList>
            <person name="Kjaerup R.B."/>
            <person name="Dalgaard T.S."/>
            <person name="Juul-Madsen H.R."/>
        </authorList>
    </citation>
    <scope>NUCLEOTIDE SEQUENCE [LARGE SCALE GENOMIC DNA]</scope>
    <source>
        <strain evidence="1 2">Pb300</strain>
    </source>
</reference>
<dbReference type="EMBL" id="LZYO01000092">
    <property type="protein sequence ID" value="ODH36028.1"/>
    <property type="molecule type" value="Genomic_DNA"/>
</dbReference>
<comment type="caution">
    <text evidence="1">The sequence shown here is derived from an EMBL/GenBank/DDBJ whole genome shotgun (WGS) entry which is preliminary data.</text>
</comment>
<sequence length="372" mass="42261">MNVESLPAFKVIPYIPSSQNAPLDALLLKLSSSWTYCGPLLNLPNQTLPPSFYTWAEQTVVGSPLPHLIPFLNFVHEFLLKNHLSHYWITIKASQGTHEFDIPRWHTDDLFYSKGVSSPTNQADETKWKLATTILGPGTLFLTSTTRARPIYNQIKQSIRDENKGHICSPVRCVGCATAAETVRQRLAAEFQDHGFIQAAPGECTFFRVGDEEGAVHSEPRCHGDRIFVNVVPGREEELRDLMKKWDMEFPRAWCLDLPLQFGDGSQVLWMAGVVILSPLQQKVGRFTKLVLEDRSASKLQLKCEALKELGIQHGQRAQDVRRGYVQRPWEIRGKVMFDFQFDTMGWDVYCRIHGGSLCVKEQRVDPAPQLR</sequence>
<proteinExistence type="predicted"/>
<dbReference type="Proteomes" id="UP000242814">
    <property type="component" value="Unassembled WGS sequence"/>
</dbReference>
<gene>
    <name evidence="1" type="ORF">ACO22_02861</name>
</gene>
<dbReference type="AlphaFoldDB" id="A0A1D2JHT5"/>
<dbReference type="VEuPathDB" id="FungiDB:PABG_00872"/>
<evidence type="ECO:0000313" key="2">
    <source>
        <dbReference type="Proteomes" id="UP000242814"/>
    </source>
</evidence>
<name>A0A1D2JHT5_PARBR</name>
<evidence type="ECO:0000313" key="1">
    <source>
        <dbReference type="EMBL" id="ODH36028.1"/>
    </source>
</evidence>
<protein>
    <submittedName>
        <fullName evidence="1">Uncharacterized protein</fullName>
    </submittedName>
</protein>